<dbReference type="Pfam" id="PF00884">
    <property type="entry name" value="Sulfatase"/>
    <property type="match status" value="1"/>
</dbReference>
<dbReference type="Gene3D" id="3.40.720.10">
    <property type="entry name" value="Alkaline Phosphatase, subunit A"/>
    <property type="match status" value="1"/>
</dbReference>
<dbReference type="RefSeq" id="WP_136060029.1">
    <property type="nucleotide sequence ID" value="NZ_CAAHFH010000001.1"/>
</dbReference>
<evidence type="ECO:0000256" key="2">
    <source>
        <dbReference type="ARBA" id="ARBA00022801"/>
    </source>
</evidence>
<organism evidence="5 6">
    <name type="scientific">Pontiella sulfatireligans</name>
    <dbReference type="NCBI Taxonomy" id="2750658"/>
    <lineage>
        <taxon>Bacteria</taxon>
        <taxon>Pseudomonadati</taxon>
        <taxon>Kiritimatiellota</taxon>
        <taxon>Kiritimatiellia</taxon>
        <taxon>Kiritimatiellales</taxon>
        <taxon>Pontiellaceae</taxon>
        <taxon>Pontiella</taxon>
    </lineage>
</organism>
<dbReference type="SUPFAM" id="SSF53649">
    <property type="entry name" value="Alkaline phosphatase-like"/>
    <property type="match status" value="1"/>
</dbReference>
<dbReference type="InterPro" id="IPR017850">
    <property type="entry name" value="Alkaline_phosphatase_core_sf"/>
</dbReference>
<evidence type="ECO:0000313" key="6">
    <source>
        <dbReference type="Proteomes" id="UP000346198"/>
    </source>
</evidence>
<feature type="compositionally biased region" description="Basic residues" evidence="3">
    <location>
        <begin position="477"/>
        <end position="488"/>
    </location>
</feature>
<evidence type="ECO:0000313" key="5">
    <source>
        <dbReference type="EMBL" id="VGO18556.1"/>
    </source>
</evidence>
<dbReference type="InterPro" id="IPR000917">
    <property type="entry name" value="Sulfatase_N"/>
</dbReference>
<dbReference type="InterPro" id="IPR050738">
    <property type="entry name" value="Sulfatase"/>
</dbReference>
<keyword evidence="6" id="KW-1185">Reference proteome</keyword>
<accession>A0A6C2UH77</accession>
<evidence type="ECO:0000256" key="3">
    <source>
        <dbReference type="SAM" id="MobiDB-lite"/>
    </source>
</evidence>
<name>A0A6C2UH77_9BACT</name>
<evidence type="ECO:0000256" key="1">
    <source>
        <dbReference type="ARBA" id="ARBA00008779"/>
    </source>
</evidence>
<dbReference type="AlphaFoldDB" id="A0A6C2UH77"/>
<sequence length="488" mass="54615">MKTGWSKKFVVPPLGGLSAEPFLCSRLKAGLHTFACIILTMSCAVAEKPNVVVIMVDDLGAETLGCYGSTSFSTPNLDRLASQGARFENAYGTPSCSPSRAMIVSGLYSNRSGILERLGAGTPNCLPGHIPTFGDLFQENGYKTGITGKWHIGDFDRYPEHPQSHGFAESFMWAKYYKGVDYSNYFNPGVIDHGELQVRKGEYGPNLFCDYILNFIEQNKEGPFLAYYPMVLVHKNFHNPPEKEGVKHFFPESAGDDNKKYALMVSYMDMLVGRILDKLDALGLTDNTLVIFTADNGSPNAILSQLGDLTVRGGKLSLIESGYRIPFIARWPRKIPVGTRDQFMTLADVFPTLAGLTGLSMTADVNGMDLSHNFFGKPGEDRDYVYIAWEGGFYFVRDKRFRLHEDGKLYDIPVSSNGSRYSEKLSSITEHPEEAQRLQAKLDEFKKIQKTDESYTIIPFKGYKKWRAANNPEHQAKTKKTKKNKVKK</sequence>
<dbReference type="PANTHER" id="PTHR42693">
    <property type="entry name" value="ARYLSULFATASE FAMILY MEMBER"/>
    <property type="match status" value="1"/>
</dbReference>
<feature type="domain" description="Sulfatase N-terminal" evidence="4">
    <location>
        <begin position="49"/>
        <end position="358"/>
    </location>
</feature>
<evidence type="ECO:0000259" key="4">
    <source>
        <dbReference type="Pfam" id="PF00884"/>
    </source>
</evidence>
<feature type="region of interest" description="Disordered" evidence="3">
    <location>
        <begin position="468"/>
        <end position="488"/>
    </location>
</feature>
<protein>
    <submittedName>
        <fullName evidence="5">Arylsulfatase</fullName>
    </submittedName>
</protein>
<keyword evidence="2" id="KW-0378">Hydrolase</keyword>
<dbReference type="EMBL" id="CAAHFH010000001">
    <property type="protein sequence ID" value="VGO18556.1"/>
    <property type="molecule type" value="Genomic_DNA"/>
</dbReference>
<reference evidence="5 6" key="1">
    <citation type="submission" date="2019-04" db="EMBL/GenBank/DDBJ databases">
        <authorList>
            <person name="Van Vliet M D."/>
        </authorList>
    </citation>
    <scope>NUCLEOTIDE SEQUENCE [LARGE SCALE GENOMIC DNA]</scope>
    <source>
        <strain evidence="5 6">F21</strain>
    </source>
</reference>
<dbReference type="PANTHER" id="PTHR42693:SF53">
    <property type="entry name" value="ENDO-4-O-SULFATASE"/>
    <property type="match status" value="1"/>
</dbReference>
<dbReference type="Proteomes" id="UP000346198">
    <property type="component" value="Unassembled WGS sequence"/>
</dbReference>
<comment type="similarity">
    <text evidence="1">Belongs to the sulfatase family.</text>
</comment>
<dbReference type="GO" id="GO:0004065">
    <property type="term" value="F:arylsulfatase activity"/>
    <property type="evidence" value="ECO:0007669"/>
    <property type="project" value="TreeGrafter"/>
</dbReference>
<proteinExistence type="inferred from homology"/>
<gene>
    <name evidence="5" type="primary">atsA_51</name>
    <name evidence="5" type="ORF">SCARR_00609</name>
</gene>